<evidence type="ECO:0000256" key="4">
    <source>
        <dbReference type="ARBA" id="ARBA00022833"/>
    </source>
</evidence>
<dbReference type="InterPro" id="IPR002939">
    <property type="entry name" value="DnaJ_C"/>
</dbReference>
<dbReference type="InterPro" id="IPR036869">
    <property type="entry name" value="J_dom_sf"/>
</dbReference>
<feature type="binding site" evidence="8">
    <location>
        <position position="207"/>
    </location>
    <ligand>
        <name>Zn(2+)</name>
        <dbReference type="ChEBI" id="CHEBI:29105"/>
        <label>1</label>
    </ligand>
</feature>
<sequence length="356" mass="37745">MPKDYYDILGVPRTASADEIKKAFRKKAHELHPDKGGDEKSFKEVNEAFQVLGDAKKRSAYDTFGHAAFSGGSGAQGYGGFGGFEGMNINMEDLGDLGDVIGSMFGFGGGGASRRRRGKDIETRVDIDFLDSVRGITKPITLRVLSACADCKGTGAAGSKTKTCGLCGGKGQVQQAQRTPFGVFQSVMNCTACGGSGIVPETACRVCGGAGVTALNKTLNVRIPPGIADGESLRLEGEGEVAERGGKAGDLYVHVRVRAHEHFRREGNDVVSVERVPTSVLFLGGTADIRTVDGAGTLAIPPGTQPGTVFKLRGRGMPYLHSRSRGDHLVTVMPEVSKKLTREQKRLLEELRDAGL</sequence>
<dbReference type="GO" id="GO:0005524">
    <property type="term" value="F:ATP binding"/>
    <property type="evidence" value="ECO:0007669"/>
    <property type="project" value="InterPro"/>
</dbReference>
<gene>
    <name evidence="8 12" type="primary">dnaJ</name>
    <name evidence="12" type="ORF">HS096_04820</name>
</gene>
<comment type="subunit">
    <text evidence="8">Homodimer.</text>
</comment>
<keyword evidence="8" id="KW-0235">DNA replication</keyword>
<dbReference type="InterPro" id="IPR008971">
    <property type="entry name" value="HSP40/DnaJ_pept-bd"/>
</dbReference>
<feature type="binding site" evidence="8">
    <location>
        <position position="151"/>
    </location>
    <ligand>
        <name>Zn(2+)</name>
        <dbReference type="ChEBI" id="CHEBI:29105"/>
        <label>1</label>
    </ligand>
</feature>
<dbReference type="PANTHER" id="PTHR43096">
    <property type="entry name" value="DNAJ HOMOLOG 1, MITOCHONDRIAL-RELATED"/>
    <property type="match status" value="1"/>
</dbReference>
<dbReference type="EMBL" id="JABTTY010000001">
    <property type="protein sequence ID" value="MBE7525678.1"/>
    <property type="molecule type" value="Genomic_DNA"/>
</dbReference>
<dbReference type="PRINTS" id="PR00625">
    <property type="entry name" value="JDOMAIN"/>
</dbReference>
<dbReference type="GO" id="GO:0006260">
    <property type="term" value="P:DNA replication"/>
    <property type="evidence" value="ECO:0007669"/>
    <property type="project" value="UniProtKB-KW"/>
</dbReference>
<dbReference type="CDD" id="cd10747">
    <property type="entry name" value="DnaJ_C"/>
    <property type="match status" value="1"/>
</dbReference>
<dbReference type="CDD" id="cd06257">
    <property type="entry name" value="DnaJ"/>
    <property type="match status" value="1"/>
</dbReference>
<comment type="similarity">
    <text evidence="6 8">Belongs to the DnaJ family.</text>
</comment>
<dbReference type="GO" id="GO:0009408">
    <property type="term" value="P:response to heat"/>
    <property type="evidence" value="ECO:0007669"/>
    <property type="project" value="InterPro"/>
</dbReference>
<evidence type="ECO:0000256" key="9">
    <source>
        <dbReference type="PROSITE-ProRule" id="PRU00546"/>
    </source>
</evidence>
<dbReference type="Pfam" id="PF00226">
    <property type="entry name" value="DnaJ"/>
    <property type="match status" value="1"/>
</dbReference>
<evidence type="ECO:0000256" key="1">
    <source>
        <dbReference type="ARBA" id="ARBA00022723"/>
    </source>
</evidence>
<dbReference type="Proteomes" id="UP000710385">
    <property type="component" value="Unassembled WGS sequence"/>
</dbReference>
<dbReference type="HAMAP" id="MF_01152">
    <property type="entry name" value="DnaJ"/>
    <property type="match status" value="1"/>
</dbReference>
<evidence type="ECO:0000259" key="11">
    <source>
        <dbReference type="PROSITE" id="PS51188"/>
    </source>
</evidence>
<feature type="domain" description="CR-type" evidence="11">
    <location>
        <begin position="135"/>
        <end position="216"/>
    </location>
</feature>
<feature type="binding site" evidence="8">
    <location>
        <position position="167"/>
    </location>
    <ligand>
        <name>Zn(2+)</name>
        <dbReference type="ChEBI" id="CHEBI:29105"/>
        <label>2</label>
    </ligand>
</feature>
<feature type="binding site" evidence="8">
    <location>
        <position position="148"/>
    </location>
    <ligand>
        <name>Zn(2+)</name>
        <dbReference type="ChEBI" id="CHEBI:29105"/>
        <label>1</label>
    </ligand>
</feature>
<dbReference type="Gene3D" id="2.10.230.10">
    <property type="entry name" value="Heat shock protein DnaJ, cysteine-rich domain"/>
    <property type="match status" value="1"/>
</dbReference>
<keyword evidence="8" id="KW-0346">Stress response</keyword>
<dbReference type="Pfam" id="PF01556">
    <property type="entry name" value="DnaJ_C"/>
    <property type="match status" value="1"/>
</dbReference>
<dbReference type="FunFam" id="2.10.230.10:FF:000002">
    <property type="entry name" value="Molecular chaperone DnaJ"/>
    <property type="match status" value="1"/>
</dbReference>
<evidence type="ECO:0000256" key="8">
    <source>
        <dbReference type="HAMAP-Rule" id="MF_01152"/>
    </source>
</evidence>
<dbReference type="GO" id="GO:0008270">
    <property type="term" value="F:zinc ion binding"/>
    <property type="evidence" value="ECO:0007669"/>
    <property type="project" value="UniProtKB-UniRule"/>
</dbReference>
<dbReference type="InterPro" id="IPR001623">
    <property type="entry name" value="DnaJ_domain"/>
</dbReference>
<dbReference type="Pfam" id="PF00684">
    <property type="entry name" value="DnaJ_CXXCXGXG"/>
    <property type="match status" value="1"/>
</dbReference>
<protein>
    <recommendedName>
        <fullName evidence="7 8">Chaperone protein DnaJ</fullName>
    </recommendedName>
</protein>
<dbReference type="Gene3D" id="2.60.260.20">
    <property type="entry name" value="Urease metallochaperone UreE, N-terminal domain"/>
    <property type="match status" value="2"/>
</dbReference>
<name>A0A928TTU1_UNCKA</name>
<dbReference type="SUPFAM" id="SSF57938">
    <property type="entry name" value="DnaJ/Hsp40 cysteine-rich domain"/>
    <property type="match status" value="1"/>
</dbReference>
<dbReference type="InterPro" id="IPR036410">
    <property type="entry name" value="HSP_DnaJ_Cys-rich_dom_sf"/>
</dbReference>
<feature type="repeat" description="CXXCXGXG motif" evidence="8">
    <location>
        <begin position="190"/>
        <end position="197"/>
    </location>
</feature>
<dbReference type="Gene3D" id="1.10.287.110">
    <property type="entry name" value="DnaJ domain"/>
    <property type="match status" value="1"/>
</dbReference>
<accession>A0A928TTU1</accession>
<keyword evidence="8" id="KW-0963">Cytoplasm</keyword>
<dbReference type="PROSITE" id="PS50076">
    <property type="entry name" value="DNAJ_2"/>
    <property type="match status" value="1"/>
</dbReference>
<feature type="binding site" evidence="8">
    <location>
        <position position="204"/>
    </location>
    <ligand>
        <name>Zn(2+)</name>
        <dbReference type="ChEBI" id="CHEBI:29105"/>
        <label>1</label>
    </ligand>
</feature>
<dbReference type="GO" id="GO:0005737">
    <property type="term" value="C:cytoplasm"/>
    <property type="evidence" value="ECO:0007669"/>
    <property type="project" value="UniProtKB-SubCell"/>
</dbReference>
<evidence type="ECO:0000313" key="13">
    <source>
        <dbReference type="Proteomes" id="UP000710385"/>
    </source>
</evidence>
<keyword evidence="4 8" id="KW-0862">Zinc</keyword>
<comment type="cofactor">
    <cofactor evidence="8">
        <name>Zn(2+)</name>
        <dbReference type="ChEBI" id="CHEBI:29105"/>
    </cofactor>
    <text evidence="8">Binds 2 Zn(2+) ions per monomer.</text>
</comment>
<feature type="repeat" description="CXXCXGXG motif" evidence="8">
    <location>
        <begin position="204"/>
        <end position="211"/>
    </location>
</feature>
<evidence type="ECO:0000256" key="3">
    <source>
        <dbReference type="ARBA" id="ARBA00022771"/>
    </source>
</evidence>
<feature type="domain" description="J" evidence="10">
    <location>
        <begin position="4"/>
        <end position="65"/>
    </location>
</feature>
<evidence type="ECO:0000259" key="10">
    <source>
        <dbReference type="PROSITE" id="PS50076"/>
    </source>
</evidence>
<dbReference type="InterPro" id="IPR018253">
    <property type="entry name" value="DnaJ_domain_CS"/>
</dbReference>
<dbReference type="FunFam" id="2.60.260.20:FF:000005">
    <property type="entry name" value="Chaperone protein dnaJ 1, mitochondrial"/>
    <property type="match status" value="1"/>
</dbReference>
<proteinExistence type="inferred from homology"/>
<dbReference type="NCBIfam" id="NF008035">
    <property type="entry name" value="PRK10767.1"/>
    <property type="match status" value="1"/>
</dbReference>
<feature type="binding site" evidence="8">
    <location>
        <position position="190"/>
    </location>
    <ligand>
        <name>Zn(2+)</name>
        <dbReference type="ChEBI" id="CHEBI:29105"/>
        <label>2</label>
    </ligand>
</feature>
<evidence type="ECO:0000256" key="5">
    <source>
        <dbReference type="ARBA" id="ARBA00023186"/>
    </source>
</evidence>
<evidence type="ECO:0000256" key="7">
    <source>
        <dbReference type="ARBA" id="ARBA00067609"/>
    </source>
</evidence>
<feature type="binding site" evidence="8">
    <location>
        <position position="193"/>
    </location>
    <ligand>
        <name>Zn(2+)</name>
        <dbReference type="ChEBI" id="CHEBI:29105"/>
        <label>2</label>
    </ligand>
</feature>
<dbReference type="InterPro" id="IPR001305">
    <property type="entry name" value="HSP_DnaJ_Cys-rich_dom"/>
</dbReference>
<evidence type="ECO:0000256" key="6">
    <source>
        <dbReference type="ARBA" id="ARBA00061004"/>
    </source>
</evidence>
<dbReference type="InterPro" id="IPR012724">
    <property type="entry name" value="DnaJ"/>
</dbReference>
<dbReference type="PROSITE" id="PS00636">
    <property type="entry name" value="DNAJ_1"/>
    <property type="match status" value="1"/>
</dbReference>
<dbReference type="GO" id="GO:0031072">
    <property type="term" value="F:heat shock protein binding"/>
    <property type="evidence" value="ECO:0007669"/>
    <property type="project" value="InterPro"/>
</dbReference>
<comment type="caution">
    <text evidence="12">The sequence shown here is derived from an EMBL/GenBank/DDBJ whole genome shotgun (WGS) entry which is preliminary data.</text>
</comment>
<organism evidence="12 13">
    <name type="scientific">candidate division WWE3 bacterium</name>
    <dbReference type="NCBI Taxonomy" id="2053526"/>
    <lineage>
        <taxon>Bacteria</taxon>
        <taxon>Katanobacteria</taxon>
    </lineage>
</organism>
<keyword evidence="2 8" id="KW-0677">Repeat</keyword>
<keyword evidence="3 8" id="KW-0863">Zinc-finger</keyword>
<evidence type="ECO:0000256" key="2">
    <source>
        <dbReference type="ARBA" id="ARBA00022737"/>
    </source>
</evidence>
<dbReference type="SUPFAM" id="SSF49493">
    <property type="entry name" value="HSP40/DnaJ peptide-binding domain"/>
    <property type="match status" value="2"/>
</dbReference>
<feature type="repeat" description="CXXCXGXG motif" evidence="8">
    <location>
        <begin position="164"/>
        <end position="171"/>
    </location>
</feature>
<reference evidence="12" key="1">
    <citation type="submission" date="2020-05" db="EMBL/GenBank/DDBJ databases">
        <title>High-Quality Genomes of Partial-Nitritation/Anammox System by Hierarchical Clustering Based Hybrid Assembly.</title>
        <authorList>
            <person name="Liu L."/>
            <person name="Wang Y."/>
            <person name="Che Y."/>
            <person name="Chen Y."/>
            <person name="Xia Y."/>
            <person name="Luo R."/>
            <person name="Cheng S.H."/>
            <person name="Zheng C."/>
            <person name="Zhang T."/>
        </authorList>
    </citation>
    <scope>NUCLEOTIDE SEQUENCE</scope>
    <source>
        <strain evidence="12">H1_PAT1</strain>
    </source>
</reference>
<dbReference type="PROSITE" id="PS51188">
    <property type="entry name" value="ZF_CR"/>
    <property type="match status" value="1"/>
</dbReference>
<dbReference type="GO" id="GO:0051082">
    <property type="term" value="F:unfolded protein binding"/>
    <property type="evidence" value="ECO:0007669"/>
    <property type="project" value="UniProtKB-UniRule"/>
</dbReference>
<evidence type="ECO:0000313" key="12">
    <source>
        <dbReference type="EMBL" id="MBE7525678.1"/>
    </source>
</evidence>
<feature type="zinc finger region" description="CR-type" evidence="9">
    <location>
        <begin position="135"/>
        <end position="216"/>
    </location>
</feature>
<comment type="function">
    <text evidence="8">Participates actively in the response to hyperosmotic and heat shock by preventing the aggregation of stress-denatured proteins and by disaggregating proteins, also in an autonomous, DnaK-independent fashion. Unfolded proteins bind initially to DnaJ; upon interaction with the DnaJ-bound protein, DnaK hydrolyzes its bound ATP, resulting in the formation of a stable complex. GrpE releases ADP from DnaK; ATP binding to DnaK triggers the release of the substrate protein, thus completing the reaction cycle. Several rounds of ATP-dependent interactions between DnaJ, DnaK and GrpE are required for fully efficient folding. Also involved, together with DnaK and GrpE, in the DNA replication of plasmids through activation of initiation proteins.</text>
</comment>
<feature type="repeat" description="CXXCXGXG motif" evidence="8">
    <location>
        <begin position="148"/>
        <end position="155"/>
    </location>
</feature>
<comment type="subcellular location">
    <subcellularLocation>
        <location evidence="8">Cytoplasm</location>
    </subcellularLocation>
</comment>
<dbReference type="SUPFAM" id="SSF46565">
    <property type="entry name" value="Chaperone J-domain"/>
    <property type="match status" value="1"/>
</dbReference>
<dbReference type="GO" id="GO:0042026">
    <property type="term" value="P:protein refolding"/>
    <property type="evidence" value="ECO:0007669"/>
    <property type="project" value="TreeGrafter"/>
</dbReference>
<comment type="domain">
    <text evidence="8">The J domain is necessary and sufficient to stimulate DnaK ATPase activity. Zinc center 1 plays an important role in the autonomous, DnaK-independent chaperone activity of DnaJ. Zinc center 2 is essential for interaction with DnaK and for DnaJ activity.</text>
</comment>
<keyword evidence="1 8" id="KW-0479">Metal-binding</keyword>
<dbReference type="SMART" id="SM00271">
    <property type="entry name" value="DnaJ"/>
    <property type="match status" value="1"/>
</dbReference>
<keyword evidence="5 8" id="KW-0143">Chaperone</keyword>
<dbReference type="PANTHER" id="PTHR43096:SF52">
    <property type="entry name" value="DNAJ HOMOLOG 1, MITOCHONDRIAL-RELATED"/>
    <property type="match status" value="1"/>
</dbReference>
<dbReference type="CDD" id="cd10719">
    <property type="entry name" value="DnaJ_zf"/>
    <property type="match status" value="1"/>
</dbReference>
<feature type="binding site" evidence="8">
    <location>
        <position position="164"/>
    </location>
    <ligand>
        <name>Zn(2+)</name>
        <dbReference type="ChEBI" id="CHEBI:29105"/>
        <label>2</label>
    </ligand>
</feature>
<dbReference type="AlphaFoldDB" id="A0A928TTU1"/>